<proteinExistence type="predicted"/>
<gene>
    <name evidence="2" type="ORF">PGLA2088_LOCUS16169</name>
</gene>
<protein>
    <recommendedName>
        <fullName evidence="4">Calmodulin-lysine N-methyltransferase</fullName>
    </recommendedName>
</protein>
<sequence length="316" mass="32659">MAPFQCFGRLVATCCDCQLKGPRRSSAGPSAALEGCDKDTGGKQDEPKVSQEESTAAFNALESSSGPRWLHLGDAVLPPLVEVPAFLRFGDRQLQVVVKPPDPDSLWEWYAGRGDMEADPSWAHVWPSAAALAGLLASTPSLVLGLRVAELGAGLGITGLAAALAGAAEVTLLDREPLALHCAMASAQLNGLRTAAVGAPSDSRPGEAGSVRAAKFDWSAPCFGRAVDVVLATDVLYDTSSAPQLASTVVALLFSSGGRLLLADPGSERVKGCRAAFIEALQESGASVSVRSLETPNLGEGLESAGSVVLLDARWP</sequence>
<comment type="caution">
    <text evidence="2">The sequence shown here is derived from an EMBL/GenBank/DDBJ whole genome shotgun (WGS) entry which is preliminary data.</text>
</comment>
<dbReference type="Gene3D" id="3.40.50.150">
    <property type="entry name" value="Vaccinia Virus protein VP39"/>
    <property type="match status" value="1"/>
</dbReference>
<dbReference type="EMBL" id="CAJNNW010020383">
    <property type="protein sequence ID" value="CAE8666159.1"/>
    <property type="molecule type" value="Genomic_DNA"/>
</dbReference>
<reference evidence="2" key="1">
    <citation type="submission" date="2021-02" db="EMBL/GenBank/DDBJ databases">
        <authorList>
            <person name="Dougan E. K."/>
            <person name="Rhodes N."/>
            <person name="Thang M."/>
            <person name="Chan C."/>
        </authorList>
    </citation>
    <scope>NUCLEOTIDE SEQUENCE</scope>
</reference>
<evidence type="ECO:0000313" key="2">
    <source>
        <dbReference type="EMBL" id="CAE8666159.1"/>
    </source>
</evidence>
<evidence type="ECO:0008006" key="4">
    <source>
        <dbReference type="Google" id="ProtNLM"/>
    </source>
</evidence>
<dbReference type="PANTHER" id="PTHR14614">
    <property type="entry name" value="HEPATOCELLULAR CARCINOMA-ASSOCIATED ANTIGEN"/>
    <property type="match status" value="1"/>
</dbReference>
<feature type="compositionally biased region" description="Basic and acidic residues" evidence="1">
    <location>
        <begin position="35"/>
        <end position="51"/>
    </location>
</feature>
<dbReference type="Pfam" id="PF10294">
    <property type="entry name" value="Methyltransf_16"/>
    <property type="match status" value="1"/>
</dbReference>
<dbReference type="InterPro" id="IPR019410">
    <property type="entry name" value="Methyltransf_16"/>
</dbReference>
<accession>A0A813J2Y8</accession>
<feature type="region of interest" description="Disordered" evidence="1">
    <location>
        <begin position="21"/>
        <end position="53"/>
    </location>
</feature>
<evidence type="ECO:0000256" key="1">
    <source>
        <dbReference type="SAM" id="MobiDB-lite"/>
    </source>
</evidence>
<dbReference type="InterPro" id="IPR029063">
    <property type="entry name" value="SAM-dependent_MTases_sf"/>
</dbReference>
<dbReference type="AlphaFoldDB" id="A0A813J2Y8"/>
<organism evidence="2 3">
    <name type="scientific">Polarella glacialis</name>
    <name type="common">Dinoflagellate</name>
    <dbReference type="NCBI Taxonomy" id="89957"/>
    <lineage>
        <taxon>Eukaryota</taxon>
        <taxon>Sar</taxon>
        <taxon>Alveolata</taxon>
        <taxon>Dinophyceae</taxon>
        <taxon>Suessiales</taxon>
        <taxon>Suessiaceae</taxon>
        <taxon>Polarella</taxon>
    </lineage>
</organism>
<evidence type="ECO:0000313" key="3">
    <source>
        <dbReference type="Proteomes" id="UP000626109"/>
    </source>
</evidence>
<dbReference type="SUPFAM" id="SSF53335">
    <property type="entry name" value="S-adenosyl-L-methionine-dependent methyltransferases"/>
    <property type="match status" value="1"/>
</dbReference>
<name>A0A813J2Y8_POLGL</name>
<dbReference type="Proteomes" id="UP000626109">
    <property type="component" value="Unassembled WGS sequence"/>
</dbReference>